<dbReference type="Gene3D" id="2.40.50.140">
    <property type="entry name" value="Nucleic acid-binding proteins"/>
    <property type="match status" value="1"/>
</dbReference>
<dbReference type="InterPro" id="IPR041663">
    <property type="entry name" value="DisA/LigA_HHH"/>
</dbReference>
<dbReference type="CDD" id="cd00114">
    <property type="entry name" value="LIGANc"/>
    <property type="match status" value="1"/>
</dbReference>
<gene>
    <name evidence="10 12" type="primary">ligA</name>
    <name evidence="12" type="ORF">HLA87_00110</name>
</gene>
<evidence type="ECO:0000256" key="8">
    <source>
        <dbReference type="ARBA" id="ARBA00023204"/>
    </source>
</evidence>
<dbReference type="CDD" id="cd17748">
    <property type="entry name" value="BRCT_DNA_ligase_like"/>
    <property type="match status" value="1"/>
</dbReference>
<dbReference type="Pfam" id="PF12826">
    <property type="entry name" value="HHH_2"/>
    <property type="match status" value="1"/>
</dbReference>
<feature type="binding site" evidence="10">
    <location>
        <position position="312"/>
    </location>
    <ligand>
        <name>NAD(+)</name>
        <dbReference type="ChEBI" id="CHEBI:57540"/>
    </ligand>
</feature>
<sequence>MEIIMKKRIQELTSLINKWNQEYFIDNNPSVSDLEYDKALKQLEQLEQQYPEFKHPQSPTNLVGSGMNIYNSKFTKVTHKQPMLSLSKAYNYDEIIKYINNIEKNVPFEDINFSVEPKIDGLSISLHYKNGYLVQALTRGNGIEGEDVTENIMQIKSIPHIINYEPDLEVRGEVFLPKTNFVELNSKMSILGEKAFANPRNAASGTLRQLDSDIVAQRGLQSFLYELVQPELHGVNTQQEALEFMKSLNIPTNPLSKVVELEELEDEIEQFAEIKNKLDYDADGLVIKLNNLKYWVKLGKTAKFPKHSIAFKYEVESATSIITNIVATVGRTGKITYVANLEPVVLNQTTVQNATMHNYNFIQDMNVNIGDEVTIVKAGEIIPKVIDLVSKNSLNVFPKILNCPSCNSVLVEHEDIVDQFCPNEECPDVNINKIYHFSARESLNIKGLGLSTVKDFYKTGIIKCIEDIFKLKYKVDQILELPRYGLTKVNNLLNSIQKSLNSEFNKVLFALGIKHVGARAAKLISNKYNNFSELMADKELFGLTYVENIGPKIIESIIEYLKSGKNVELLNYLDSVFKYKKQSEVISTKLSNLTFVITGKLTENRDFYTKIIENNGGIVSSSVSSKTSYLLCGDDTGSKKDKAIKLGITILNEQDLNNLLK</sequence>
<evidence type="ECO:0000256" key="6">
    <source>
        <dbReference type="ARBA" id="ARBA00022842"/>
    </source>
</evidence>
<dbReference type="GO" id="GO:0003911">
    <property type="term" value="F:DNA ligase (NAD+) activity"/>
    <property type="evidence" value="ECO:0007669"/>
    <property type="project" value="UniProtKB-UniRule"/>
</dbReference>
<evidence type="ECO:0000256" key="11">
    <source>
        <dbReference type="RuleBase" id="RU000618"/>
    </source>
</evidence>
<comment type="cofactor">
    <cofactor evidence="10">
        <name>Mg(2+)</name>
        <dbReference type="ChEBI" id="CHEBI:18420"/>
    </cofactor>
    <cofactor evidence="10">
        <name>Mn(2+)</name>
        <dbReference type="ChEBI" id="CHEBI:29035"/>
    </cofactor>
</comment>
<dbReference type="InterPro" id="IPR010994">
    <property type="entry name" value="RuvA_2-like"/>
</dbReference>
<dbReference type="Pfam" id="PF03120">
    <property type="entry name" value="OB_DNA_ligase"/>
    <property type="match status" value="1"/>
</dbReference>
<dbReference type="PANTHER" id="PTHR23389">
    <property type="entry name" value="CHROMOSOME TRANSMISSION FIDELITY FACTOR 18"/>
    <property type="match status" value="1"/>
</dbReference>
<evidence type="ECO:0000256" key="9">
    <source>
        <dbReference type="ARBA" id="ARBA00034005"/>
    </source>
</evidence>
<dbReference type="KEGG" id="mmir:HLA87_00110"/>
<comment type="function">
    <text evidence="10">DNA ligase that catalyzes the formation of phosphodiester linkages between 5'-phosphoryl and 3'-hydroxyl groups in double-stranded DNA using NAD as a coenzyme and as the energy source for the reaction. It is essential for DNA replication and repair of damaged DNA.</text>
</comment>
<dbReference type="SUPFAM" id="SSF52113">
    <property type="entry name" value="BRCT domain"/>
    <property type="match status" value="1"/>
</dbReference>
<keyword evidence="8 10" id="KW-0234">DNA repair</keyword>
<dbReference type="GO" id="GO:0046872">
    <property type="term" value="F:metal ion binding"/>
    <property type="evidence" value="ECO:0007669"/>
    <property type="project" value="UniProtKB-KW"/>
</dbReference>
<keyword evidence="6 10" id="KW-0460">Magnesium</keyword>
<feature type="binding site" evidence="10">
    <location>
        <position position="421"/>
    </location>
    <ligand>
        <name>Zn(2+)</name>
        <dbReference type="ChEBI" id="CHEBI:29105"/>
    </ligand>
</feature>
<dbReference type="SUPFAM" id="SSF50249">
    <property type="entry name" value="Nucleic acid-binding proteins"/>
    <property type="match status" value="1"/>
</dbReference>
<comment type="similarity">
    <text evidence="10">Belongs to the NAD-dependent DNA ligase family. LigA subfamily.</text>
</comment>
<feature type="active site" description="N6-AMP-lysine intermediate" evidence="10">
    <location>
        <position position="118"/>
    </location>
</feature>
<comment type="catalytic activity">
    <reaction evidence="9 10 11">
        <text>NAD(+) + (deoxyribonucleotide)n-3'-hydroxyl + 5'-phospho-(deoxyribonucleotide)m = (deoxyribonucleotide)n+m + AMP + beta-nicotinamide D-nucleotide.</text>
        <dbReference type="EC" id="6.5.1.2"/>
    </reaction>
</comment>
<dbReference type="AlphaFoldDB" id="A0A6M4JAX4"/>
<dbReference type="GO" id="GO:0006281">
    <property type="term" value="P:DNA repair"/>
    <property type="evidence" value="ECO:0007669"/>
    <property type="project" value="UniProtKB-KW"/>
</dbReference>
<feature type="binding site" evidence="10">
    <location>
        <position position="173"/>
    </location>
    <ligand>
        <name>NAD(+)</name>
        <dbReference type="ChEBI" id="CHEBI:57540"/>
    </ligand>
</feature>
<dbReference type="EC" id="6.5.1.2" evidence="10 11"/>
<dbReference type="Pfam" id="PF00533">
    <property type="entry name" value="BRCT"/>
    <property type="match status" value="1"/>
</dbReference>
<dbReference type="InterPro" id="IPR013839">
    <property type="entry name" value="DNAligase_adenylation"/>
</dbReference>
<dbReference type="EMBL" id="CP053096">
    <property type="protein sequence ID" value="QJR43219.1"/>
    <property type="molecule type" value="Genomic_DNA"/>
</dbReference>
<dbReference type="NCBIfam" id="NF005932">
    <property type="entry name" value="PRK07956.1"/>
    <property type="match status" value="1"/>
</dbReference>
<keyword evidence="5 10" id="KW-0862">Zinc</keyword>
<dbReference type="InterPro" id="IPR036420">
    <property type="entry name" value="BRCT_dom_sf"/>
</dbReference>
<dbReference type="SMART" id="SM00292">
    <property type="entry name" value="BRCT"/>
    <property type="match status" value="1"/>
</dbReference>
<evidence type="ECO:0000313" key="13">
    <source>
        <dbReference type="Proteomes" id="UP000500686"/>
    </source>
</evidence>
<evidence type="ECO:0000256" key="7">
    <source>
        <dbReference type="ARBA" id="ARBA00023027"/>
    </source>
</evidence>
<dbReference type="InterPro" id="IPR013840">
    <property type="entry name" value="DNAligase_N"/>
</dbReference>
<feature type="binding site" evidence="10">
    <location>
        <position position="426"/>
    </location>
    <ligand>
        <name>Zn(2+)</name>
        <dbReference type="ChEBI" id="CHEBI:29105"/>
    </ligand>
</feature>
<feature type="binding site" evidence="10">
    <location>
        <position position="406"/>
    </location>
    <ligand>
        <name>Zn(2+)</name>
        <dbReference type="ChEBI" id="CHEBI:29105"/>
    </ligand>
</feature>
<dbReference type="PROSITE" id="PS50172">
    <property type="entry name" value="BRCT"/>
    <property type="match status" value="1"/>
</dbReference>
<feature type="binding site" evidence="10">
    <location>
        <position position="403"/>
    </location>
    <ligand>
        <name>Zn(2+)</name>
        <dbReference type="ChEBI" id="CHEBI:29105"/>
    </ligand>
</feature>
<dbReference type="InterPro" id="IPR018239">
    <property type="entry name" value="DNA_ligase_AS"/>
</dbReference>
<dbReference type="InterPro" id="IPR004150">
    <property type="entry name" value="NAD_DNA_ligase_OB"/>
</dbReference>
<dbReference type="InterPro" id="IPR033136">
    <property type="entry name" value="DNA_ligase_CS"/>
</dbReference>
<dbReference type="SUPFAM" id="SSF56091">
    <property type="entry name" value="DNA ligase/mRNA capping enzyme, catalytic domain"/>
    <property type="match status" value="1"/>
</dbReference>
<evidence type="ECO:0000313" key="12">
    <source>
        <dbReference type="EMBL" id="QJR43219.1"/>
    </source>
</evidence>
<dbReference type="Gene3D" id="3.30.470.30">
    <property type="entry name" value="DNA ligase/mRNA capping enzyme"/>
    <property type="match status" value="1"/>
</dbReference>
<keyword evidence="10" id="KW-0464">Manganese</keyword>
<protein>
    <recommendedName>
        <fullName evidence="10 11">DNA ligase</fullName>
        <ecNumber evidence="10 11">6.5.1.2</ecNumber>
    </recommendedName>
    <alternativeName>
        <fullName evidence="10">Polydeoxyribonucleotide synthase [NAD(+)]</fullName>
    </alternativeName>
</protein>
<proteinExistence type="inferred from homology"/>
<dbReference type="SUPFAM" id="SSF47781">
    <property type="entry name" value="RuvA domain 2-like"/>
    <property type="match status" value="1"/>
</dbReference>
<evidence type="ECO:0000256" key="10">
    <source>
        <dbReference type="HAMAP-Rule" id="MF_01588"/>
    </source>
</evidence>
<dbReference type="SMART" id="SM00532">
    <property type="entry name" value="LIGANc"/>
    <property type="match status" value="1"/>
</dbReference>
<evidence type="ECO:0000256" key="4">
    <source>
        <dbReference type="ARBA" id="ARBA00022763"/>
    </source>
</evidence>
<dbReference type="Gene3D" id="3.40.50.10190">
    <property type="entry name" value="BRCT domain"/>
    <property type="match status" value="1"/>
</dbReference>
<dbReference type="PROSITE" id="PS01056">
    <property type="entry name" value="DNA_LIGASE_N2"/>
    <property type="match status" value="1"/>
</dbReference>
<dbReference type="NCBIfam" id="TIGR00575">
    <property type="entry name" value="dnlj"/>
    <property type="match status" value="1"/>
</dbReference>
<dbReference type="InterPro" id="IPR001679">
    <property type="entry name" value="DNA_ligase"/>
</dbReference>
<dbReference type="Pfam" id="PF01653">
    <property type="entry name" value="DNA_ligase_aden"/>
    <property type="match status" value="1"/>
</dbReference>
<name>A0A6M4JAX4_9MOLU</name>
<feature type="binding site" evidence="10">
    <location>
        <begin position="85"/>
        <end position="86"/>
    </location>
    <ligand>
        <name>NAD(+)</name>
        <dbReference type="ChEBI" id="CHEBI:57540"/>
    </ligand>
</feature>
<dbReference type="GO" id="GO:0005829">
    <property type="term" value="C:cytosol"/>
    <property type="evidence" value="ECO:0007669"/>
    <property type="project" value="TreeGrafter"/>
</dbReference>
<keyword evidence="2 10" id="KW-0235">DNA replication</keyword>
<dbReference type="InterPro" id="IPR012340">
    <property type="entry name" value="NA-bd_OB-fold"/>
</dbReference>
<evidence type="ECO:0000256" key="1">
    <source>
        <dbReference type="ARBA" id="ARBA00022598"/>
    </source>
</evidence>
<dbReference type="Pfam" id="PF03119">
    <property type="entry name" value="DNA_ligase_ZBD"/>
    <property type="match status" value="1"/>
</dbReference>
<feature type="binding site" evidence="10">
    <location>
        <position position="288"/>
    </location>
    <ligand>
        <name>NAD(+)</name>
        <dbReference type="ChEBI" id="CHEBI:57540"/>
    </ligand>
</feature>
<feature type="binding site" evidence="10">
    <location>
        <begin position="33"/>
        <end position="37"/>
    </location>
    <ligand>
        <name>NAD(+)</name>
        <dbReference type="ChEBI" id="CHEBI:57540"/>
    </ligand>
</feature>
<feature type="binding site" evidence="10">
    <location>
        <position position="139"/>
    </location>
    <ligand>
        <name>NAD(+)</name>
        <dbReference type="ChEBI" id="CHEBI:57540"/>
    </ligand>
</feature>
<accession>A0A6M4JAX4</accession>
<organism evidence="12 13">
    <name type="scientific">Mycoplasma miroungigenitalium</name>
    <dbReference type="NCBI Taxonomy" id="754515"/>
    <lineage>
        <taxon>Bacteria</taxon>
        <taxon>Bacillati</taxon>
        <taxon>Mycoplasmatota</taxon>
        <taxon>Mollicutes</taxon>
        <taxon>Mycoplasmataceae</taxon>
        <taxon>Mycoplasma</taxon>
    </lineage>
</organism>
<dbReference type="PIRSF" id="PIRSF001604">
    <property type="entry name" value="LigA"/>
    <property type="match status" value="1"/>
</dbReference>
<feature type="binding site" evidence="10">
    <location>
        <position position="116"/>
    </location>
    <ligand>
        <name>NAD(+)</name>
        <dbReference type="ChEBI" id="CHEBI:57540"/>
    </ligand>
</feature>
<evidence type="ECO:0000256" key="3">
    <source>
        <dbReference type="ARBA" id="ARBA00022723"/>
    </source>
</evidence>
<keyword evidence="4 10" id="KW-0227">DNA damage</keyword>
<dbReference type="PANTHER" id="PTHR23389:SF9">
    <property type="entry name" value="DNA LIGASE"/>
    <property type="match status" value="1"/>
</dbReference>
<dbReference type="PROSITE" id="PS01055">
    <property type="entry name" value="DNA_LIGASE_N1"/>
    <property type="match status" value="1"/>
</dbReference>
<keyword evidence="13" id="KW-1185">Reference proteome</keyword>
<keyword evidence="3 10" id="KW-0479">Metal-binding</keyword>
<dbReference type="Gene3D" id="1.10.287.610">
    <property type="entry name" value="Helix hairpin bin"/>
    <property type="match status" value="1"/>
</dbReference>
<dbReference type="GO" id="GO:0006260">
    <property type="term" value="P:DNA replication"/>
    <property type="evidence" value="ECO:0007669"/>
    <property type="project" value="UniProtKB-KW"/>
</dbReference>
<dbReference type="Gene3D" id="1.10.150.20">
    <property type="entry name" value="5' to 3' exonuclease, C-terminal subdomain"/>
    <property type="match status" value="2"/>
</dbReference>
<dbReference type="InterPro" id="IPR004149">
    <property type="entry name" value="Znf_DNAligase_C4"/>
</dbReference>
<keyword evidence="1 10" id="KW-0436">Ligase</keyword>
<keyword evidence="7 10" id="KW-0520">NAD</keyword>
<evidence type="ECO:0000256" key="2">
    <source>
        <dbReference type="ARBA" id="ARBA00022705"/>
    </source>
</evidence>
<dbReference type="HAMAP" id="MF_01588">
    <property type="entry name" value="DNA_ligase_A"/>
    <property type="match status" value="1"/>
</dbReference>
<dbReference type="InterPro" id="IPR001357">
    <property type="entry name" value="BRCT_dom"/>
</dbReference>
<reference evidence="12 13" key="1">
    <citation type="submission" date="2020-05" db="EMBL/GenBank/DDBJ databases">
        <title>Novel Mycoplasma species detected in Mirounga angustirostris (northern elephant seal) from the USA.</title>
        <authorList>
            <person name="Volokhov D.V."/>
        </authorList>
    </citation>
    <scope>NUCLEOTIDE SEQUENCE [LARGE SCALE GENOMIC DNA]</scope>
    <source>
        <strain evidence="12 13">Mirounga ES2806-GEN</strain>
    </source>
</reference>
<evidence type="ECO:0000256" key="5">
    <source>
        <dbReference type="ARBA" id="ARBA00022833"/>
    </source>
</evidence>
<dbReference type="Proteomes" id="UP000500686">
    <property type="component" value="Chromosome"/>
</dbReference>